<evidence type="ECO:0000313" key="2">
    <source>
        <dbReference type="Proteomes" id="UP000626092"/>
    </source>
</evidence>
<dbReference type="EMBL" id="WJXA01000006">
    <property type="protein sequence ID" value="KAF7142046.1"/>
    <property type="molecule type" value="Genomic_DNA"/>
</dbReference>
<dbReference type="AlphaFoldDB" id="A0A834GZF2"/>
<accession>A0A834GZF2</accession>
<comment type="caution">
    <text evidence="1">The sequence shown here is derived from an EMBL/GenBank/DDBJ whole genome shotgun (WGS) entry which is preliminary data.</text>
</comment>
<dbReference type="OrthoDB" id="10369602at2759"/>
<evidence type="ECO:0000313" key="1">
    <source>
        <dbReference type="EMBL" id="KAF7142046.1"/>
    </source>
</evidence>
<keyword evidence="2" id="KW-1185">Reference proteome</keyword>
<protein>
    <submittedName>
        <fullName evidence="1">Uncharacterized protein</fullName>
    </submittedName>
</protein>
<proteinExistence type="predicted"/>
<dbReference type="Proteomes" id="UP000626092">
    <property type="component" value="Unassembled WGS sequence"/>
</dbReference>
<reference evidence="1" key="1">
    <citation type="submission" date="2019-11" db="EMBL/GenBank/DDBJ databases">
        <authorList>
            <person name="Liu Y."/>
            <person name="Hou J."/>
            <person name="Li T.-Q."/>
            <person name="Guan C.-H."/>
            <person name="Wu X."/>
            <person name="Wu H.-Z."/>
            <person name="Ling F."/>
            <person name="Zhang R."/>
            <person name="Shi X.-G."/>
            <person name="Ren J.-P."/>
            <person name="Chen E.-F."/>
            <person name="Sun J.-M."/>
        </authorList>
    </citation>
    <scope>NUCLEOTIDE SEQUENCE</scope>
    <source>
        <strain evidence="1">Adult_tree_wgs_1</strain>
        <tissue evidence="1">Leaves</tissue>
    </source>
</reference>
<sequence length="74" mass="8563">MSNSDVVDTYFYMWQREWIVPVNDDQFHAALLDQFVKSLRLAALDLEFVSVVKPGLVRGVVSGRDGAERIYEWL</sequence>
<gene>
    <name evidence="1" type="ORF">RHSIM_Rhsim06G0194300</name>
</gene>
<name>A0A834GZF2_RHOSS</name>
<organism evidence="1 2">
    <name type="scientific">Rhododendron simsii</name>
    <name type="common">Sims's rhododendron</name>
    <dbReference type="NCBI Taxonomy" id="118357"/>
    <lineage>
        <taxon>Eukaryota</taxon>
        <taxon>Viridiplantae</taxon>
        <taxon>Streptophyta</taxon>
        <taxon>Embryophyta</taxon>
        <taxon>Tracheophyta</taxon>
        <taxon>Spermatophyta</taxon>
        <taxon>Magnoliopsida</taxon>
        <taxon>eudicotyledons</taxon>
        <taxon>Gunneridae</taxon>
        <taxon>Pentapetalae</taxon>
        <taxon>asterids</taxon>
        <taxon>Ericales</taxon>
        <taxon>Ericaceae</taxon>
        <taxon>Ericoideae</taxon>
        <taxon>Rhodoreae</taxon>
        <taxon>Rhododendron</taxon>
    </lineage>
</organism>